<dbReference type="InterPro" id="IPR036875">
    <property type="entry name" value="Znf_CCHC_sf"/>
</dbReference>
<evidence type="ECO:0000256" key="1">
    <source>
        <dbReference type="PROSITE-ProRule" id="PRU00047"/>
    </source>
</evidence>
<dbReference type="GO" id="GO:0008270">
    <property type="term" value="F:zinc ion binding"/>
    <property type="evidence" value="ECO:0007669"/>
    <property type="project" value="UniProtKB-KW"/>
</dbReference>
<dbReference type="Gene3D" id="2.40.70.10">
    <property type="entry name" value="Acid Proteases"/>
    <property type="match status" value="1"/>
</dbReference>
<dbReference type="Gene3D" id="4.10.60.10">
    <property type="entry name" value="Zinc finger, CCHC-type"/>
    <property type="match status" value="1"/>
</dbReference>
<dbReference type="SUPFAM" id="SSF57756">
    <property type="entry name" value="Retrovirus zinc finger-like domains"/>
    <property type="match status" value="1"/>
</dbReference>
<dbReference type="Pfam" id="PF13650">
    <property type="entry name" value="Asp_protease_2"/>
    <property type="match status" value="1"/>
</dbReference>
<keyword evidence="1" id="KW-0862">Zinc</keyword>
<sequence>MKTKNSIKANSIRCFNCNSVGHLSRNCDKPRKTMKCTLCGLEGHYKKYCTNSKITSTVSFVDTKFNKSIYIKRVKVNDYKDEVFGLIDTGCDICLIKNSVTEILGLKVCHTERQLTVYGNTKSNAVIGVTSAQLQIDNVAEQVELWVVTDSSQDYDLLIGRTFTDKENVTFVKTQNEVIFGYNFTFPFANDEINKTETTVFEVKYDQITEDMIECGSTLSDSQRSKLMILINNYRNGFALRLQAVRIF</sequence>
<dbReference type="AlphaFoldDB" id="A0A2S2NV92"/>
<accession>A0A2S2NV92</accession>
<reference evidence="3" key="1">
    <citation type="submission" date="2018-04" db="EMBL/GenBank/DDBJ databases">
        <title>Transcriptome of Schizaphis graminum biotype I.</title>
        <authorList>
            <person name="Scully E.D."/>
            <person name="Geib S.M."/>
            <person name="Palmer N.A."/>
            <person name="Koch K."/>
            <person name="Bradshaw J."/>
            <person name="Heng-Moss T."/>
            <person name="Sarath G."/>
        </authorList>
    </citation>
    <scope>NUCLEOTIDE SEQUENCE</scope>
</reference>
<evidence type="ECO:0000259" key="2">
    <source>
        <dbReference type="PROSITE" id="PS50158"/>
    </source>
</evidence>
<dbReference type="SMART" id="SM00343">
    <property type="entry name" value="ZnF_C2HC"/>
    <property type="match status" value="2"/>
</dbReference>
<dbReference type="SUPFAM" id="SSF50630">
    <property type="entry name" value="Acid proteases"/>
    <property type="match status" value="1"/>
</dbReference>
<dbReference type="GO" id="GO:0003676">
    <property type="term" value="F:nucleic acid binding"/>
    <property type="evidence" value="ECO:0007669"/>
    <property type="project" value="InterPro"/>
</dbReference>
<gene>
    <name evidence="3" type="primary">gag_0</name>
    <name evidence="3" type="ORF">g.154493</name>
</gene>
<organism evidence="3">
    <name type="scientific">Schizaphis graminum</name>
    <name type="common">Green bug aphid</name>
    <dbReference type="NCBI Taxonomy" id="13262"/>
    <lineage>
        <taxon>Eukaryota</taxon>
        <taxon>Metazoa</taxon>
        <taxon>Ecdysozoa</taxon>
        <taxon>Arthropoda</taxon>
        <taxon>Hexapoda</taxon>
        <taxon>Insecta</taxon>
        <taxon>Pterygota</taxon>
        <taxon>Neoptera</taxon>
        <taxon>Paraneoptera</taxon>
        <taxon>Hemiptera</taxon>
        <taxon>Sternorrhyncha</taxon>
        <taxon>Aphidomorpha</taxon>
        <taxon>Aphidoidea</taxon>
        <taxon>Aphididae</taxon>
        <taxon>Aphidini</taxon>
        <taxon>Schizaphis</taxon>
    </lineage>
</organism>
<feature type="domain" description="CCHC-type" evidence="2">
    <location>
        <begin position="13"/>
        <end position="29"/>
    </location>
</feature>
<evidence type="ECO:0000313" key="3">
    <source>
        <dbReference type="EMBL" id="MBY21133.1"/>
    </source>
</evidence>
<name>A0A2S2NV92_SCHGA</name>
<keyword evidence="1" id="KW-0863">Zinc-finger</keyword>
<dbReference type="InterPro" id="IPR021109">
    <property type="entry name" value="Peptidase_aspartic_dom_sf"/>
</dbReference>
<dbReference type="CDD" id="cd00303">
    <property type="entry name" value="retropepsin_like"/>
    <property type="match status" value="1"/>
</dbReference>
<dbReference type="PROSITE" id="PS50158">
    <property type="entry name" value="ZF_CCHC"/>
    <property type="match status" value="1"/>
</dbReference>
<dbReference type="Pfam" id="PF00098">
    <property type="entry name" value="zf-CCHC"/>
    <property type="match status" value="1"/>
</dbReference>
<dbReference type="EMBL" id="GGMR01008514">
    <property type="protein sequence ID" value="MBY21133.1"/>
    <property type="molecule type" value="Transcribed_RNA"/>
</dbReference>
<protein>
    <submittedName>
        <fullName evidence="3">Gag polyprotein</fullName>
    </submittedName>
</protein>
<keyword evidence="1" id="KW-0479">Metal-binding</keyword>
<dbReference type="InterPro" id="IPR001878">
    <property type="entry name" value="Znf_CCHC"/>
</dbReference>
<proteinExistence type="predicted"/>